<protein>
    <submittedName>
        <fullName evidence="9">Nitroreductase</fullName>
    </submittedName>
</protein>
<reference evidence="9 10" key="1">
    <citation type="submission" date="2020-08" db="EMBL/GenBank/DDBJ databases">
        <title>Functional genomics of gut bacteria from endangered species of beetles.</title>
        <authorList>
            <person name="Carlos-Shanley C."/>
        </authorList>
    </citation>
    <scope>NUCLEOTIDE SEQUENCE [LARGE SCALE GENOMIC DNA]</scope>
    <source>
        <strain evidence="9 10">S00124</strain>
    </source>
</reference>
<comment type="cofactor">
    <cofactor evidence="1">
        <name>FMN</name>
        <dbReference type="ChEBI" id="CHEBI:58210"/>
    </cofactor>
</comment>
<dbReference type="CDD" id="cd02135">
    <property type="entry name" value="YdjA-like"/>
    <property type="match status" value="1"/>
</dbReference>
<dbReference type="InterPro" id="IPR026021">
    <property type="entry name" value="YdjA-like"/>
</dbReference>
<accession>A0ABR6RET4</accession>
<evidence type="ECO:0000313" key="10">
    <source>
        <dbReference type="Proteomes" id="UP000562492"/>
    </source>
</evidence>
<evidence type="ECO:0000256" key="2">
    <source>
        <dbReference type="ARBA" id="ARBA00007118"/>
    </source>
</evidence>
<dbReference type="InterPro" id="IPR052530">
    <property type="entry name" value="NAD(P)H_nitroreductase"/>
</dbReference>
<keyword evidence="4" id="KW-0288">FMN</keyword>
<organism evidence="9 10">
    <name type="scientific">Comamonas odontotermitis</name>
    <dbReference type="NCBI Taxonomy" id="379895"/>
    <lineage>
        <taxon>Bacteria</taxon>
        <taxon>Pseudomonadati</taxon>
        <taxon>Pseudomonadota</taxon>
        <taxon>Betaproteobacteria</taxon>
        <taxon>Burkholderiales</taxon>
        <taxon>Comamonadaceae</taxon>
        <taxon>Comamonas</taxon>
    </lineage>
</organism>
<dbReference type="PANTHER" id="PTHR43821:SF1">
    <property type="entry name" value="NAD(P)H NITROREDUCTASE YDJA-RELATED"/>
    <property type="match status" value="1"/>
</dbReference>
<dbReference type="InterPro" id="IPR036388">
    <property type="entry name" value="WH-like_DNA-bd_sf"/>
</dbReference>
<dbReference type="InterPro" id="IPR029479">
    <property type="entry name" value="Nitroreductase"/>
</dbReference>
<dbReference type="RefSeq" id="WP_184707345.1">
    <property type="nucleotide sequence ID" value="NZ_JACHKZ010000008.1"/>
</dbReference>
<evidence type="ECO:0000259" key="8">
    <source>
        <dbReference type="Pfam" id="PF00881"/>
    </source>
</evidence>
<evidence type="ECO:0000256" key="6">
    <source>
        <dbReference type="ARBA" id="ARBA00023002"/>
    </source>
</evidence>
<evidence type="ECO:0000256" key="5">
    <source>
        <dbReference type="ARBA" id="ARBA00022857"/>
    </source>
</evidence>
<name>A0ABR6RET4_9BURK</name>
<comment type="similarity">
    <text evidence="2">Belongs to the nitroreductase family.</text>
</comment>
<dbReference type="Gene3D" id="3.40.109.10">
    <property type="entry name" value="NADH Oxidase"/>
    <property type="match status" value="1"/>
</dbReference>
<proteinExistence type="inferred from homology"/>
<dbReference type="PANTHER" id="PTHR43821">
    <property type="entry name" value="NAD(P)H NITROREDUCTASE YDJA-RELATED"/>
    <property type="match status" value="1"/>
</dbReference>
<evidence type="ECO:0000256" key="1">
    <source>
        <dbReference type="ARBA" id="ARBA00001917"/>
    </source>
</evidence>
<keyword evidence="5" id="KW-0521">NADP</keyword>
<dbReference type="Pfam" id="PF00881">
    <property type="entry name" value="Nitroreductase"/>
    <property type="match status" value="1"/>
</dbReference>
<evidence type="ECO:0000313" key="9">
    <source>
        <dbReference type="EMBL" id="MBB6577668.1"/>
    </source>
</evidence>
<dbReference type="EMBL" id="JACHKZ010000008">
    <property type="protein sequence ID" value="MBB6577668.1"/>
    <property type="molecule type" value="Genomic_DNA"/>
</dbReference>
<dbReference type="Proteomes" id="UP000562492">
    <property type="component" value="Unassembled WGS sequence"/>
</dbReference>
<gene>
    <name evidence="9" type="ORF">HNP33_001725</name>
</gene>
<evidence type="ECO:0000256" key="3">
    <source>
        <dbReference type="ARBA" id="ARBA00022630"/>
    </source>
</evidence>
<keyword evidence="7" id="KW-0520">NAD</keyword>
<evidence type="ECO:0000256" key="4">
    <source>
        <dbReference type="ARBA" id="ARBA00022643"/>
    </source>
</evidence>
<feature type="domain" description="Nitroreductase" evidence="8">
    <location>
        <begin position="123"/>
        <end position="264"/>
    </location>
</feature>
<comment type="caution">
    <text evidence="9">The sequence shown here is derived from an EMBL/GenBank/DDBJ whole genome shotgun (WGS) entry which is preliminary data.</text>
</comment>
<keyword evidence="10" id="KW-1185">Reference proteome</keyword>
<dbReference type="InterPro" id="IPR000415">
    <property type="entry name" value="Nitroreductase-like"/>
</dbReference>
<sequence>MFTRAESLPPHFNLLAITPQLFALERTRDWQAAALTCALSYEGLQASIAQAETEYGKKLVVPGYPFAGFTASGEQVLEWAHKLTDSVEELKHIFAASRKKAAVGFLIDRRSVSPKRLGLPGPQIEDIDLMTEAALAAPDHGNLHPWRLLTFAPHQRQALARLFMEEKLRRDPLASRADIDRAMEHATRSPVLLAFIVSLQERKNIPFREQWLCAGAAIGNFLNAAHQLGFGGILLSGDRCFDPLLKEALGVGHHEFLAGFISLGSIAMAPPPRRKPPAQRMRSQWESVFPNADVPVPVSGAAEVVSKGTGNPA</sequence>
<evidence type="ECO:0000256" key="7">
    <source>
        <dbReference type="ARBA" id="ARBA00023027"/>
    </source>
</evidence>
<dbReference type="SUPFAM" id="SSF55469">
    <property type="entry name" value="FMN-dependent nitroreductase-like"/>
    <property type="match status" value="1"/>
</dbReference>
<keyword evidence="6" id="KW-0560">Oxidoreductase</keyword>
<dbReference type="Gene3D" id="1.10.10.10">
    <property type="entry name" value="Winged helix-like DNA-binding domain superfamily/Winged helix DNA-binding domain"/>
    <property type="match status" value="1"/>
</dbReference>
<keyword evidence="3" id="KW-0285">Flavoprotein</keyword>